<gene>
    <name evidence="9" type="primary">ubiM</name>
    <name evidence="9" type="ORF">IAI61_09890</name>
</gene>
<evidence type="ECO:0000256" key="4">
    <source>
        <dbReference type="ARBA" id="ARBA00022630"/>
    </source>
</evidence>
<dbReference type="InterPro" id="IPR051205">
    <property type="entry name" value="UbiH/COQ6_monooxygenase"/>
</dbReference>
<protein>
    <submittedName>
        <fullName evidence="9">5-demethoxyubiquinol-8 5-hydroxylase UbiM</fullName>
    </submittedName>
</protein>
<evidence type="ECO:0000256" key="5">
    <source>
        <dbReference type="ARBA" id="ARBA00022827"/>
    </source>
</evidence>
<evidence type="ECO:0000256" key="2">
    <source>
        <dbReference type="ARBA" id="ARBA00004749"/>
    </source>
</evidence>
<evidence type="ECO:0000256" key="7">
    <source>
        <dbReference type="ARBA" id="ARBA00023033"/>
    </source>
</evidence>
<evidence type="ECO:0000256" key="6">
    <source>
        <dbReference type="ARBA" id="ARBA00023002"/>
    </source>
</evidence>
<reference evidence="9 10" key="1">
    <citation type="submission" date="2020-09" db="EMBL/GenBank/DDBJ databases">
        <title>Roseomonas.</title>
        <authorList>
            <person name="Zhu W."/>
        </authorList>
    </citation>
    <scope>NUCLEOTIDE SEQUENCE [LARGE SCALE GENOMIC DNA]</scope>
    <source>
        <strain evidence="9 10">573</strain>
    </source>
</reference>
<proteinExistence type="inferred from homology"/>
<dbReference type="EMBL" id="JACTNG010000004">
    <property type="protein sequence ID" value="MBO1079343.1"/>
    <property type="molecule type" value="Genomic_DNA"/>
</dbReference>
<dbReference type="InterPro" id="IPR010971">
    <property type="entry name" value="UbiH/COQ6"/>
</dbReference>
<dbReference type="PANTHER" id="PTHR43876">
    <property type="entry name" value="UBIQUINONE BIOSYNTHESIS MONOOXYGENASE COQ6, MITOCHONDRIAL"/>
    <property type="match status" value="1"/>
</dbReference>
<comment type="cofactor">
    <cofactor evidence="1">
        <name>FAD</name>
        <dbReference type="ChEBI" id="CHEBI:57692"/>
    </cofactor>
</comment>
<evidence type="ECO:0000313" key="9">
    <source>
        <dbReference type="EMBL" id="MBO1079343.1"/>
    </source>
</evidence>
<keyword evidence="5" id="KW-0274">FAD</keyword>
<accession>A0ABS3KPE8</accession>
<dbReference type="InterPro" id="IPR002938">
    <property type="entry name" value="FAD-bd"/>
</dbReference>
<evidence type="ECO:0000256" key="1">
    <source>
        <dbReference type="ARBA" id="ARBA00001974"/>
    </source>
</evidence>
<dbReference type="Proteomes" id="UP001518989">
    <property type="component" value="Unassembled WGS sequence"/>
</dbReference>
<name>A0ABS3KPE8_9PROT</name>
<dbReference type="PANTHER" id="PTHR43876:SF25">
    <property type="entry name" value="MONOOXYGENASE NMA2164"/>
    <property type="match status" value="1"/>
</dbReference>
<keyword evidence="10" id="KW-1185">Reference proteome</keyword>
<keyword evidence="7" id="KW-0503">Monooxygenase</keyword>
<keyword evidence="6" id="KW-0560">Oxidoreductase</keyword>
<dbReference type="RefSeq" id="WP_207416899.1">
    <property type="nucleotide sequence ID" value="NZ_CP061177.1"/>
</dbReference>
<comment type="pathway">
    <text evidence="2">Cofactor biosynthesis; ubiquinone biosynthesis.</text>
</comment>
<dbReference type="Gene3D" id="3.50.50.60">
    <property type="entry name" value="FAD/NAD(P)-binding domain"/>
    <property type="match status" value="2"/>
</dbReference>
<sequence length="390" mass="42199">MQFDMVVVGGGPVGLAFACGLRGTGLSVAIVEPQPEAALAEPAVDGREIALTHRSQEILRRLGAWDRIPEGIPSPLRQAEVLNGGSPYALRFDTSGRDAEELGKLVPNHVIRRALFQSLPEGTTLLTGRRVTALRCDAEGTELVLDDGTVLRAGLAVGVDSRYSTFRGLAGIEAERVDFGKHMLVARMQHTRPHRHVATEWFDYGQTIAMLPLNGEMSSVVISLPPAEIARMKAMDGREFGAEVTRRYQSRLGPMQLAGGRHTYPLVATYAKRFAGQRLALLGDAAVGMHPVTAHGFNFGLHGQDILAGRIRAAVAQGRDFASGPVLRGYEAEHRTNTRALYLATNATAALYSSDRPAARLLRDVALRLGNRLKPVRGAIVSHLMEQPGR</sequence>
<dbReference type="Pfam" id="PF01494">
    <property type="entry name" value="FAD_binding_3"/>
    <property type="match status" value="1"/>
</dbReference>
<dbReference type="NCBIfam" id="TIGR01988">
    <property type="entry name" value="Ubi-OHases"/>
    <property type="match status" value="1"/>
</dbReference>
<evidence type="ECO:0000259" key="8">
    <source>
        <dbReference type="Pfam" id="PF01494"/>
    </source>
</evidence>
<keyword evidence="4" id="KW-0285">Flavoprotein</keyword>
<dbReference type="SUPFAM" id="SSF51905">
    <property type="entry name" value="FAD/NAD(P)-binding domain"/>
    <property type="match status" value="1"/>
</dbReference>
<evidence type="ECO:0000313" key="10">
    <source>
        <dbReference type="Proteomes" id="UP001518989"/>
    </source>
</evidence>
<evidence type="ECO:0000256" key="3">
    <source>
        <dbReference type="ARBA" id="ARBA00005349"/>
    </source>
</evidence>
<dbReference type="NCBIfam" id="NF006593">
    <property type="entry name" value="PRK09126.1"/>
    <property type="match status" value="1"/>
</dbReference>
<comment type="similarity">
    <text evidence="3">Belongs to the UbiH/COQ6 family.</text>
</comment>
<comment type="caution">
    <text evidence="9">The sequence shown here is derived from an EMBL/GenBank/DDBJ whole genome shotgun (WGS) entry which is preliminary data.</text>
</comment>
<organism evidence="9 10">
    <name type="scientific">Roseomonas haemaphysalidis</name>
    <dbReference type="NCBI Taxonomy" id="2768162"/>
    <lineage>
        <taxon>Bacteria</taxon>
        <taxon>Pseudomonadati</taxon>
        <taxon>Pseudomonadota</taxon>
        <taxon>Alphaproteobacteria</taxon>
        <taxon>Acetobacterales</taxon>
        <taxon>Roseomonadaceae</taxon>
        <taxon>Roseomonas</taxon>
    </lineage>
</organism>
<feature type="domain" description="FAD-binding" evidence="8">
    <location>
        <begin position="4"/>
        <end position="335"/>
    </location>
</feature>
<dbReference type="InterPro" id="IPR036188">
    <property type="entry name" value="FAD/NAD-bd_sf"/>
</dbReference>
<dbReference type="PRINTS" id="PR00420">
    <property type="entry name" value="RNGMNOXGNASE"/>
</dbReference>